<dbReference type="OrthoDB" id="9811902at2"/>
<keyword evidence="1" id="KW-0808">Transferase</keyword>
<proteinExistence type="predicted"/>
<dbReference type="EMBL" id="SJPX01000002">
    <property type="protein sequence ID" value="TWU55211.1"/>
    <property type="molecule type" value="Genomic_DNA"/>
</dbReference>
<dbReference type="GO" id="GO:0004373">
    <property type="term" value="F:alpha-1,4-glucan glucosyltransferase (UDP-glucose donor) activity"/>
    <property type="evidence" value="ECO:0007669"/>
    <property type="project" value="UniProtKB-EC"/>
</dbReference>
<keyword evidence="2" id="KW-1185">Reference proteome</keyword>
<sequence>MERVYTEKHCVVESPARPRVTFVWNEVNAYMAACWCQLQNTCELSIVSYPTKRPYDNNVVAAVNNHTLLADSSFETLRSAVLAGKPDILVICGWGKRTYRKLARERELADARLVLVIDTPWRDTWSQRLGSLLLNRFCNQFLAVVIASDRGQIYSKRLGFNASQTMTGMYGIDYKSFRAGGEHRPNPWPKSFAYIGRYASEKGINELVDGYKLYREMLTDPWPLDCYGSGPLASLLRVPGIVDHGFVQPNDLPNKLAHAGAFVLPSRYEPWGAVIAEAAASGLPIITTSSCGASVDLVHHCFNGYVCASEGRSICDAFIWVHRNYGGLQSMGRSSQRFAEAYSAEAWASRWTELFYRIS</sequence>
<dbReference type="Proteomes" id="UP000317977">
    <property type="component" value="Unassembled WGS sequence"/>
</dbReference>
<protein>
    <submittedName>
        <fullName evidence="1">Glycogen synthase</fullName>
        <ecNumber evidence="1">2.4.1.11</ecNumber>
    </submittedName>
</protein>
<organism evidence="1 2">
    <name type="scientific">Rubripirellula reticaptiva</name>
    <dbReference type="NCBI Taxonomy" id="2528013"/>
    <lineage>
        <taxon>Bacteria</taxon>
        <taxon>Pseudomonadati</taxon>
        <taxon>Planctomycetota</taxon>
        <taxon>Planctomycetia</taxon>
        <taxon>Pirellulales</taxon>
        <taxon>Pirellulaceae</taxon>
        <taxon>Rubripirellula</taxon>
    </lineage>
</organism>
<dbReference type="SUPFAM" id="SSF53756">
    <property type="entry name" value="UDP-Glycosyltransferase/glycogen phosphorylase"/>
    <property type="match status" value="1"/>
</dbReference>
<name>A0A5C6F6S1_9BACT</name>
<keyword evidence="1" id="KW-0328">Glycosyltransferase</keyword>
<dbReference type="EC" id="2.4.1.11" evidence="1"/>
<dbReference type="Pfam" id="PF13692">
    <property type="entry name" value="Glyco_trans_1_4"/>
    <property type="match status" value="1"/>
</dbReference>
<reference evidence="1 2" key="1">
    <citation type="submission" date="2019-02" db="EMBL/GenBank/DDBJ databases">
        <title>Deep-cultivation of Planctomycetes and their phenomic and genomic characterization uncovers novel biology.</title>
        <authorList>
            <person name="Wiegand S."/>
            <person name="Jogler M."/>
            <person name="Boedeker C."/>
            <person name="Pinto D."/>
            <person name="Vollmers J."/>
            <person name="Rivas-Marin E."/>
            <person name="Kohn T."/>
            <person name="Peeters S.H."/>
            <person name="Heuer A."/>
            <person name="Rast P."/>
            <person name="Oberbeckmann S."/>
            <person name="Bunk B."/>
            <person name="Jeske O."/>
            <person name="Meyerdierks A."/>
            <person name="Storesund J.E."/>
            <person name="Kallscheuer N."/>
            <person name="Luecker S."/>
            <person name="Lage O.M."/>
            <person name="Pohl T."/>
            <person name="Merkel B.J."/>
            <person name="Hornburger P."/>
            <person name="Mueller R.-W."/>
            <person name="Bruemmer F."/>
            <person name="Labrenz M."/>
            <person name="Spormann A.M."/>
            <person name="Op Den Camp H."/>
            <person name="Overmann J."/>
            <person name="Amann R."/>
            <person name="Jetten M.S.M."/>
            <person name="Mascher T."/>
            <person name="Medema M.H."/>
            <person name="Devos D.P."/>
            <person name="Kaster A.-K."/>
            <person name="Ovreas L."/>
            <person name="Rohde M."/>
            <person name="Galperin M.Y."/>
            <person name="Jogler C."/>
        </authorList>
    </citation>
    <scope>NUCLEOTIDE SEQUENCE [LARGE SCALE GENOMIC DNA]</scope>
    <source>
        <strain evidence="1 2">Poly59</strain>
    </source>
</reference>
<comment type="caution">
    <text evidence="1">The sequence shown here is derived from an EMBL/GenBank/DDBJ whole genome shotgun (WGS) entry which is preliminary data.</text>
</comment>
<dbReference type="AlphaFoldDB" id="A0A5C6F6S1"/>
<evidence type="ECO:0000313" key="1">
    <source>
        <dbReference type="EMBL" id="TWU55211.1"/>
    </source>
</evidence>
<gene>
    <name evidence="1" type="ORF">Poly59_15080</name>
</gene>
<dbReference type="Gene3D" id="3.40.50.2000">
    <property type="entry name" value="Glycogen Phosphorylase B"/>
    <property type="match status" value="1"/>
</dbReference>
<evidence type="ECO:0000313" key="2">
    <source>
        <dbReference type="Proteomes" id="UP000317977"/>
    </source>
</evidence>
<dbReference type="PANTHER" id="PTHR12526">
    <property type="entry name" value="GLYCOSYLTRANSFERASE"/>
    <property type="match status" value="1"/>
</dbReference>
<dbReference type="CDD" id="cd03801">
    <property type="entry name" value="GT4_PimA-like"/>
    <property type="match status" value="1"/>
</dbReference>
<accession>A0A5C6F6S1</accession>